<dbReference type="PANTHER" id="PTHR46040">
    <property type="entry name" value="HIGH MOBILITY GROUP PROTEIN 2"/>
    <property type="match status" value="1"/>
</dbReference>
<dbReference type="GO" id="GO:0003677">
    <property type="term" value="F:DNA binding"/>
    <property type="evidence" value="ECO:0007669"/>
    <property type="project" value="UniProtKB-UniRule"/>
</dbReference>
<feature type="domain" description="HMG box" evidence="5">
    <location>
        <begin position="5"/>
        <end position="71"/>
    </location>
</feature>
<keyword evidence="1 3" id="KW-0238">DNA-binding</keyword>
<comment type="caution">
    <text evidence="6">The sequence shown here is derived from an EMBL/GenBank/DDBJ whole genome shotgun (WGS) entry which is preliminary data.</text>
</comment>
<keyword evidence="2 3" id="KW-0539">Nucleus</keyword>
<evidence type="ECO:0000256" key="1">
    <source>
        <dbReference type="ARBA" id="ARBA00023125"/>
    </source>
</evidence>
<keyword evidence="7" id="KW-1185">Reference proteome</keyword>
<evidence type="ECO:0000256" key="3">
    <source>
        <dbReference type="PROSITE-ProRule" id="PRU00267"/>
    </source>
</evidence>
<proteinExistence type="predicted"/>
<dbReference type="InterPro" id="IPR009071">
    <property type="entry name" value="HMG_box_dom"/>
</dbReference>
<sequence length="80" mass="9462">MSDEPKPPQTSFFLWMNENRDQFYEPGMTQADVAIVAGAEWRRLPESEKAKWAQKSEEDKERFAHEKAEKSQSQQKEEEE</sequence>
<dbReference type="PROSITE" id="PS50118">
    <property type="entry name" value="HMG_BOX_2"/>
    <property type="match status" value="1"/>
</dbReference>
<dbReference type="SUPFAM" id="SSF47095">
    <property type="entry name" value="HMG-box"/>
    <property type="match status" value="1"/>
</dbReference>
<dbReference type="InterPro" id="IPR051965">
    <property type="entry name" value="ChromReg_NeuronalGeneExpr"/>
</dbReference>
<dbReference type="AlphaFoldDB" id="A0ABD2HXR7"/>
<organism evidence="6 7">
    <name type="scientific">Heterodera trifolii</name>
    <dbReference type="NCBI Taxonomy" id="157864"/>
    <lineage>
        <taxon>Eukaryota</taxon>
        <taxon>Metazoa</taxon>
        <taxon>Ecdysozoa</taxon>
        <taxon>Nematoda</taxon>
        <taxon>Chromadorea</taxon>
        <taxon>Rhabditida</taxon>
        <taxon>Tylenchina</taxon>
        <taxon>Tylenchomorpha</taxon>
        <taxon>Tylenchoidea</taxon>
        <taxon>Heteroderidae</taxon>
        <taxon>Heteroderinae</taxon>
        <taxon>Heterodera</taxon>
    </lineage>
</organism>
<feature type="DNA-binding region" description="HMG box" evidence="3">
    <location>
        <begin position="5"/>
        <end position="71"/>
    </location>
</feature>
<evidence type="ECO:0000256" key="4">
    <source>
        <dbReference type="SAM" id="MobiDB-lite"/>
    </source>
</evidence>
<dbReference type="SMART" id="SM00398">
    <property type="entry name" value="HMG"/>
    <property type="match status" value="1"/>
</dbReference>
<dbReference type="Pfam" id="PF00505">
    <property type="entry name" value="HMG_box"/>
    <property type="match status" value="1"/>
</dbReference>
<name>A0ABD2HXR7_9BILA</name>
<evidence type="ECO:0000313" key="7">
    <source>
        <dbReference type="Proteomes" id="UP001620626"/>
    </source>
</evidence>
<evidence type="ECO:0000259" key="5">
    <source>
        <dbReference type="PROSITE" id="PS50118"/>
    </source>
</evidence>
<dbReference type="Proteomes" id="UP001620626">
    <property type="component" value="Unassembled WGS sequence"/>
</dbReference>
<feature type="compositionally biased region" description="Basic and acidic residues" evidence="4">
    <location>
        <begin position="45"/>
        <end position="70"/>
    </location>
</feature>
<reference evidence="6 7" key="1">
    <citation type="submission" date="2024-10" db="EMBL/GenBank/DDBJ databases">
        <authorList>
            <person name="Kim D."/>
        </authorList>
    </citation>
    <scope>NUCLEOTIDE SEQUENCE [LARGE SCALE GENOMIC DNA]</scope>
    <source>
        <strain evidence="6">BH-2024</strain>
    </source>
</reference>
<dbReference type="EMBL" id="JBICBT010001324">
    <property type="protein sequence ID" value="KAL3073129.1"/>
    <property type="molecule type" value="Genomic_DNA"/>
</dbReference>
<dbReference type="Gene3D" id="1.10.30.10">
    <property type="entry name" value="High mobility group box domain"/>
    <property type="match status" value="1"/>
</dbReference>
<dbReference type="InterPro" id="IPR036910">
    <property type="entry name" value="HMG_box_dom_sf"/>
</dbReference>
<gene>
    <name evidence="6" type="ORF">niasHT_035405</name>
</gene>
<protein>
    <recommendedName>
        <fullName evidence="5">HMG box domain-containing protein</fullName>
    </recommendedName>
</protein>
<evidence type="ECO:0000313" key="6">
    <source>
        <dbReference type="EMBL" id="KAL3073129.1"/>
    </source>
</evidence>
<feature type="region of interest" description="Disordered" evidence="4">
    <location>
        <begin position="45"/>
        <end position="80"/>
    </location>
</feature>
<dbReference type="PANTHER" id="PTHR46040:SF3">
    <property type="entry name" value="HIGH MOBILITY GROUP PROTEIN 2"/>
    <property type="match status" value="1"/>
</dbReference>
<dbReference type="GO" id="GO:0005634">
    <property type="term" value="C:nucleus"/>
    <property type="evidence" value="ECO:0007669"/>
    <property type="project" value="UniProtKB-UniRule"/>
</dbReference>
<accession>A0ABD2HXR7</accession>
<evidence type="ECO:0000256" key="2">
    <source>
        <dbReference type="ARBA" id="ARBA00023242"/>
    </source>
</evidence>